<sequence length="186" mass="20428">MNKRVLVFSNRPQLWCGSDDNGDRDGDGAKGNGFSRSFVLPGRSGYSCNHQRVSWWHYAGDYLANTHYSYQQPSQLAGDCSFHTGAVVFEELGTAGGADRFKLTTVNHFLTAPLPRPELARAANFHSTCPESAEAAGKCASALRRALRCQSEWGHQVNILMVDFWTIGELVKMVDDLNTGSQSPGQ</sequence>
<dbReference type="GO" id="GO:0006629">
    <property type="term" value="P:lipid metabolic process"/>
    <property type="evidence" value="ECO:0007669"/>
    <property type="project" value="InterPro"/>
</dbReference>
<reference evidence="1" key="1">
    <citation type="submission" date="2021-01" db="EMBL/GenBank/DDBJ databases">
        <authorList>
            <person name="Corre E."/>
            <person name="Pelletier E."/>
            <person name="Niang G."/>
            <person name="Scheremetjew M."/>
            <person name="Finn R."/>
            <person name="Kale V."/>
            <person name="Holt S."/>
            <person name="Cochrane G."/>
            <person name="Meng A."/>
            <person name="Brown T."/>
            <person name="Cohen L."/>
        </authorList>
    </citation>
    <scope>NUCLEOTIDE SEQUENCE</scope>
    <source>
        <strain evidence="1">Pbaha01</strain>
    </source>
</reference>
<proteinExistence type="predicted"/>
<dbReference type="InterPro" id="IPR017946">
    <property type="entry name" value="PLC-like_Pdiesterase_TIM-brl"/>
</dbReference>
<accession>A0A7S0A7D6</accession>
<name>A0A7S0A7D6_9DINO</name>
<dbReference type="AlphaFoldDB" id="A0A7S0A7D6"/>
<dbReference type="GO" id="GO:0008081">
    <property type="term" value="F:phosphoric diester hydrolase activity"/>
    <property type="evidence" value="ECO:0007669"/>
    <property type="project" value="InterPro"/>
</dbReference>
<organism evidence="1">
    <name type="scientific">Pyrodinium bahamense</name>
    <dbReference type="NCBI Taxonomy" id="73915"/>
    <lineage>
        <taxon>Eukaryota</taxon>
        <taxon>Sar</taxon>
        <taxon>Alveolata</taxon>
        <taxon>Dinophyceae</taxon>
        <taxon>Gonyaulacales</taxon>
        <taxon>Pyrocystaceae</taxon>
        <taxon>Pyrodinium</taxon>
    </lineage>
</organism>
<evidence type="ECO:0000313" key="1">
    <source>
        <dbReference type="EMBL" id="CAD8355001.1"/>
    </source>
</evidence>
<dbReference type="EMBL" id="HBEG01017221">
    <property type="protein sequence ID" value="CAD8355001.1"/>
    <property type="molecule type" value="Transcribed_RNA"/>
</dbReference>
<dbReference type="SUPFAM" id="SSF51695">
    <property type="entry name" value="PLC-like phosphodiesterases"/>
    <property type="match status" value="1"/>
</dbReference>
<gene>
    <name evidence="1" type="ORF">PBAH0796_LOCUS10368</name>
</gene>
<protein>
    <submittedName>
        <fullName evidence="1">Uncharacterized protein</fullName>
    </submittedName>
</protein>